<dbReference type="InterPro" id="IPR036250">
    <property type="entry name" value="AcylCo_DH-like_C"/>
</dbReference>
<reference evidence="11 12" key="1">
    <citation type="submission" date="2016-04" db="EMBL/GenBank/DDBJ databases">
        <title>Reclassification of Paraburkholderia panaciterrae (Farh et al. 2015) Dobritsa &amp; Samadpour 2016 as a later homotypic synonym of Paraburkholderia ginsengiterrae (Farh et al. 2015) Dobritsa &amp; Samadpour 2016.</title>
        <authorList>
            <person name="Dobritsa A.P."/>
            <person name="Kutumbaka K."/>
            <person name="Samadpour M."/>
        </authorList>
    </citation>
    <scope>NUCLEOTIDE SEQUENCE [LARGE SCALE GENOMIC DNA]</scope>
    <source>
        <strain evidence="10 12">DCY85</strain>
        <strain evidence="9 11">DCY85-1</strain>
    </source>
</reference>
<protein>
    <submittedName>
        <fullName evidence="10">Acyl-CoA dehydrogenase</fullName>
    </submittedName>
</protein>
<dbReference type="InterPro" id="IPR009075">
    <property type="entry name" value="AcylCo_DH/oxidase_C"/>
</dbReference>
<comment type="similarity">
    <text evidence="2">Belongs to the acyl-CoA dehydrogenase family.</text>
</comment>
<evidence type="ECO:0000256" key="1">
    <source>
        <dbReference type="ARBA" id="ARBA00001974"/>
    </source>
</evidence>
<dbReference type="Pfam" id="PF00441">
    <property type="entry name" value="Acyl-CoA_dh_1"/>
    <property type="match status" value="1"/>
</dbReference>
<comment type="cofactor">
    <cofactor evidence="1">
        <name>FAD</name>
        <dbReference type="ChEBI" id="CHEBI:57692"/>
    </cofactor>
</comment>
<dbReference type="Proteomes" id="UP000078116">
    <property type="component" value="Unassembled WGS sequence"/>
</dbReference>
<evidence type="ECO:0000256" key="3">
    <source>
        <dbReference type="ARBA" id="ARBA00022630"/>
    </source>
</evidence>
<dbReference type="InterPro" id="IPR052161">
    <property type="entry name" value="Mycobact_Acyl-CoA_DH"/>
</dbReference>
<feature type="domain" description="Acyl-CoA dehydrogenase/oxidase N-terminal" evidence="8">
    <location>
        <begin position="6"/>
        <end position="120"/>
    </location>
</feature>
<dbReference type="OrthoDB" id="9770681at2"/>
<dbReference type="SUPFAM" id="SSF56645">
    <property type="entry name" value="Acyl-CoA dehydrogenase NM domain-like"/>
    <property type="match status" value="1"/>
</dbReference>
<dbReference type="AlphaFoldDB" id="A0A1A9N208"/>
<dbReference type="InterPro" id="IPR046373">
    <property type="entry name" value="Acyl-CoA_Oxase/DH_mid-dom_sf"/>
</dbReference>
<evidence type="ECO:0000313" key="12">
    <source>
        <dbReference type="Proteomes" id="UP000078116"/>
    </source>
</evidence>
<accession>A0A1A9N208</accession>
<dbReference type="Gene3D" id="2.40.110.10">
    <property type="entry name" value="Butyryl-CoA Dehydrogenase, subunit A, domain 2"/>
    <property type="match status" value="1"/>
</dbReference>
<feature type="domain" description="Acyl-CoA oxidase/dehydrogenase middle" evidence="7">
    <location>
        <begin position="124"/>
        <end position="222"/>
    </location>
</feature>
<dbReference type="SUPFAM" id="SSF47203">
    <property type="entry name" value="Acyl-CoA dehydrogenase C-terminal domain-like"/>
    <property type="match status" value="1"/>
</dbReference>
<evidence type="ECO:0000313" key="10">
    <source>
        <dbReference type="EMBL" id="OAJ55880.1"/>
    </source>
</evidence>
<evidence type="ECO:0000256" key="2">
    <source>
        <dbReference type="ARBA" id="ARBA00009347"/>
    </source>
</evidence>
<dbReference type="InterPro" id="IPR006091">
    <property type="entry name" value="Acyl-CoA_Oxase/DH_mid-dom"/>
</dbReference>
<keyword evidence="11" id="KW-1185">Reference proteome</keyword>
<feature type="domain" description="Acyl-CoA dehydrogenase/oxidase C-terminal" evidence="6">
    <location>
        <begin position="234"/>
        <end position="388"/>
    </location>
</feature>
<dbReference type="Pfam" id="PF02771">
    <property type="entry name" value="Acyl-CoA_dh_N"/>
    <property type="match status" value="1"/>
</dbReference>
<dbReference type="PANTHER" id="PTHR43292">
    <property type="entry name" value="ACYL-COA DEHYDROGENASE"/>
    <property type="match status" value="1"/>
</dbReference>
<dbReference type="STRING" id="1462993.A6V36_12580"/>
<organism evidence="10 12">
    <name type="scientific">Paraburkholderia ginsengiterrae</name>
    <dbReference type="NCBI Taxonomy" id="1462993"/>
    <lineage>
        <taxon>Bacteria</taxon>
        <taxon>Pseudomonadati</taxon>
        <taxon>Pseudomonadota</taxon>
        <taxon>Betaproteobacteria</taxon>
        <taxon>Burkholderiales</taxon>
        <taxon>Burkholderiaceae</taxon>
        <taxon>Paraburkholderia</taxon>
    </lineage>
</organism>
<gene>
    <name evidence="9" type="ORF">A6V36_12580</name>
    <name evidence="10" type="ORF">A6V37_06645</name>
</gene>
<name>A0A1A9N208_9BURK</name>
<comment type="caution">
    <text evidence="10">The sequence shown here is derived from an EMBL/GenBank/DDBJ whole genome shotgun (WGS) entry which is preliminary data.</text>
</comment>
<dbReference type="Gene3D" id="1.10.540.10">
    <property type="entry name" value="Acyl-CoA dehydrogenase/oxidase, N-terminal domain"/>
    <property type="match status" value="1"/>
</dbReference>
<dbReference type="InterPro" id="IPR037069">
    <property type="entry name" value="AcylCoA_DH/ox_N_sf"/>
</dbReference>
<dbReference type="Gene3D" id="1.20.140.10">
    <property type="entry name" value="Butyryl-CoA Dehydrogenase, subunit A, domain 3"/>
    <property type="match status" value="1"/>
</dbReference>
<evidence type="ECO:0000313" key="9">
    <source>
        <dbReference type="EMBL" id="OAJ53181.1"/>
    </source>
</evidence>
<dbReference type="InterPro" id="IPR013786">
    <property type="entry name" value="AcylCoA_DH/ox_N"/>
</dbReference>
<evidence type="ECO:0000256" key="4">
    <source>
        <dbReference type="ARBA" id="ARBA00022827"/>
    </source>
</evidence>
<keyword evidence="4" id="KW-0274">FAD</keyword>
<dbReference type="EMBL" id="LXJZ01000220">
    <property type="protein sequence ID" value="OAJ53181.1"/>
    <property type="molecule type" value="Genomic_DNA"/>
</dbReference>
<dbReference type="InterPro" id="IPR009100">
    <property type="entry name" value="AcylCoA_DH/oxidase_NM_dom_sf"/>
</dbReference>
<dbReference type="GO" id="GO:0050660">
    <property type="term" value="F:flavin adenine dinucleotide binding"/>
    <property type="evidence" value="ECO:0007669"/>
    <property type="project" value="InterPro"/>
</dbReference>
<dbReference type="RefSeq" id="WP_064271657.1">
    <property type="nucleotide sequence ID" value="NZ_LXJZ01000220.1"/>
</dbReference>
<dbReference type="Pfam" id="PF02770">
    <property type="entry name" value="Acyl-CoA_dh_M"/>
    <property type="match status" value="1"/>
</dbReference>
<evidence type="ECO:0000256" key="5">
    <source>
        <dbReference type="ARBA" id="ARBA00023002"/>
    </source>
</evidence>
<proteinExistence type="inferred from homology"/>
<keyword evidence="5" id="KW-0560">Oxidoreductase</keyword>
<evidence type="ECO:0000259" key="8">
    <source>
        <dbReference type="Pfam" id="PF02771"/>
    </source>
</evidence>
<sequence length="393" mass="44141">MKLEYTPAQRAFRAEIRDWLADHVPREPLPSFDTEEGFAAHRAWERTLHSGRWSMVTWPRELGGRGCDLIEWLIFEEEYWRADAPMRVNQNGIFLLGPTLMDFGTDEQKARFLPAMAAGEHVWAQGWSEPNAGSDMAAIRASAIRSDGGTGDEYILNGQKIWSTRAVWADWLFGLFRSDPQSTRHHGLTFLMVPLSTPGITVRPIRQLNGQTGFAEIFFDDVRVPVGNRLAGEGMGWQVAMATAGFERGLMLRSPARFQRTAEALRDLYLAHQAHADRDPTLRERVISAWMDAQAYALSTYATASRLQKGGHIGAESSTNKVFWSELDLRMHQTALDILGARGEVVPNSREQHDALGNWLDGFLFAQAGPIYAGTNEIQRNIVAERMLGMPRS</sequence>
<dbReference type="GO" id="GO:0016627">
    <property type="term" value="F:oxidoreductase activity, acting on the CH-CH group of donors"/>
    <property type="evidence" value="ECO:0007669"/>
    <property type="project" value="InterPro"/>
</dbReference>
<dbReference type="GO" id="GO:0005886">
    <property type="term" value="C:plasma membrane"/>
    <property type="evidence" value="ECO:0007669"/>
    <property type="project" value="TreeGrafter"/>
</dbReference>
<dbReference type="Proteomes" id="UP000077961">
    <property type="component" value="Unassembled WGS sequence"/>
</dbReference>
<evidence type="ECO:0000259" key="7">
    <source>
        <dbReference type="Pfam" id="PF02770"/>
    </source>
</evidence>
<dbReference type="EMBL" id="LXKA01000338">
    <property type="protein sequence ID" value="OAJ55880.1"/>
    <property type="molecule type" value="Genomic_DNA"/>
</dbReference>
<keyword evidence="3" id="KW-0285">Flavoprotein</keyword>
<dbReference type="PANTHER" id="PTHR43292:SF3">
    <property type="entry name" value="ACYL-COA DEHYDROGENASE FADE29"/>
    <property type="match status" value="1"/>
</dbReference>
<evidence type="ECO:0000259" key="6">
    <source>
        <dbReference type="Pfam" id="PF00441"/>
    </source>
</evidence>
<evidence type="ECO:0000313" key="11">
    <source>
        <dbReference type="Proteomes" id="UP000077961"/>
    </source>
</evidence>